<dbReference type="Pfam" id="PF07724">
    <property type="entry name" value="AAA_2"/>
    <property type="match status" value="1"/>
</dbReference>
<dbReference type="Gene3D" id="3.40.50.300">
    <property type="entry name" value="P-loop containing nucleotide triphosphate hydrolases"/>
    <property type="match status" value="2"/>
</dbReference>
<dbReference type="SUPFAM" id="SSF52540">
    <property type="entry name" value="P-loop containing nucleoside triphosphate hydrolases"/>
    <property type="match status" value="2"/>
</dbReference>
<dbReference type="InterPro" id="IPR000642">
    <property type="entry name" value="Peptidase_M41"/>
</dbReference>
<dbReference type="PROSITE" id="PS00674">
    <property type="entry name" value="AAA"/>
    <property type="match status" value="1"/>
</dbReference>
<dbReference type="InterPro" id="IPR003593">
    <property type="entry name" value="AAA+_ATPase"/>
</dbReference>
<name>A0ABU7J9T5_9GAMM</name>
<dbReference type="CDD" id="cd19481">
    <property type="entry name" value="RecA-like_protease"/>
    <property type="match status" value="1"/>
</dbReference>
<accession>A0ABU7J9T5</accession>
<dbReference type="Pfam" id="PF01434">
    <property type="entry name" value="Peptidase_M41"/>
    <property type="match status" value="1"/>
</dbReference>
<dbReference type="InterPro" id="IPR003959">
    <property type="entry name" value="ATPase_AAA_core"/>
</dbReference>
<comment type="caution">
    <text evidence="3">The sequence shown here is derived from an EMBL/GenBank/DDBJ whole genome shotgun (WGS) entry which is preliminary data.</text>
</comment>
<dbReference type="PANTHER" id="PTHR23076">
    <property type="entry name" value="METALLOPROTEASE M41 FTSH"/>
    <property type="match status" value="1"/>
</dbReference>
<dbReference type="SUPFAM" id="SSF140990">
    <property type="entry name" value="FtsH protease domain-like"/>
    <property type="match status" value="1"/>
</dbReference>
<evidence type="ECO:0000256" key="1">
    <source>
        <dbReference type="RuleBase" id="RU003651"/>
    </source>
</evidence>
<keyword evidence="1" id="KW-0067">ATP-binding</keyword>
<dbReference type="InterPro" id="IPR027417">
    <property type="entry name" value="P-loop_NTPase"/>
</dbReference>
<keyword evidence="1" id="KW-0547">Nucleotide-binding</keyword>
<dbReference type="EMBL" id="JAUHLI010000027">
    <property type="protein sequence ID" value="MEE2003252.1"/>
    <property type="molecule type" value="Genomic_DNA"/>
</dbReference>
<dbReference type="Pfam" id="PF00004">
    <property type="entry name" value="AAA"/>
    <property type="match status" value="1"/>
</dbReference>
<organism evidence="3 4">
    <name type="scientific">Alkalimonas cellulosilytica</name>
    <dbReference type="NCBI Taxonomy" id="3058395"/>
    <lineage>
        <taxon>Bacteria</taxon>
        <taxon>Pseudomonadati</taxon>
        <taxon>Pseudomonadota</taxon>
        <taxon>Gammaproteobacteria</taxon>
        <taxon>Alkalimonas</taxon>
    </lineage>
</organism>
<dbReference type="InterPro" id="IPR001270">
    <property type="entry name" value="ClpA/B"/>
</dbReference>
<dbReference type="InterPro" id="IPR003960">
    <property type="entry name" value="ATPase_AAA_CS"/>
</dbReference>
<dbReference type="Gene3D" id="1.20.58.760">
    <property type="entry name" value="Peptidase M41"/>
    <property type="match status" value="1"/>
</dbReference>
<dbReference type="RefSeq" id="WP_330130296.1">
    <property type="nucleotide sequence ID" value="NZ_JAUHLI010000027.1"/>
</dbReference>
<dbReference type="Gene3D" id="1.10.8.60">
    <property type="match status" value="1"/>
</dbReference>
<gene>
    <name evidence="3" type="ORF">QWY20_17505</name>
</gene>
<proteinExistence type="inferred from homology"/>
<evidence type="ECO:0000313" key="4">
    <source>
        <dbReference type="Proteomes" id="UP001336314"/>
    </source>
</evidence>
<dbReference type="InterPro" id="IPR037219">
    <property type="entry name" value="Peptidase_M41-like"/>
</dbReference>
<evidence type="ECO:0000313" key="3">
    <source>
        <dbReference type="EMBL" id="MEE2003252.1"/>
    </source>
</evidence>
<keyword evidence="4" id="KW-1185">Reference proteome</keyword>
<evidence type="ECO:0000259" key="2">
    <source>
        <dbReference type="SMART" id="SM00382"/>
    </source>
</evidence>
<comment type="similarity">
    <text evidence="1">Belongs to the AAA ATPase family.</text>
</comment>
<sequence length="1154" mass="129530">MNKSTINHDYDPLQDEDFKFLDVLDGIPEPAESDDSFFRGGTRPPKQLDWHNEYHEREQARPNRFAFEFESLFLSEKNPAVAQLTDQIAFITVSQSIHAGIFTQFQVDETKLQLVPCDETMILAAIMGLPKLLARIASKAGKSAATLIFPQAAQECRNALKDNIIKRTFAIDGKGTNQTWFYYAANIKHRIMFTTEARALLSYLIKETEDEISRLTIDEDNLALFFQGRYPFQSQSEALAEICRFNRHKPSVFYVHQQIQQLKKTIQTQIKGQQSAIQEVTSMIASAFSNPKKGPLGIATFMGAPGAGKTALAEAMVDGINQVFAANYQKLLLNMELYTDARDVSKLFGSGSQYVDSSLGDLTSAVSVHPRTVIIFDEIEKAHPAVIQSLLTLLEKGEVADYTSNKVVDFSQCLFVFTTNLGYKTNSKVIANDTLLDLKTLLAGDAGKASLSPELISRLSRGHVVYFHPLTPNDLLEVAELAASFVRSQEKAINWPENFAELIVETLGGNLEPRSIHAQGSKLQRAVMEYICTSCDTLPTHPRIEVDIPEDLTDYQFAVISTDKQLKARFKRKFPNCMTFSSLSKIEKLMDNATIQAVLIHRPLLDDVTEIPDVHELKFYSFNILFEVESLPKIAGLNKHYALPDFGADALDTLVKQTAKRTRLLRKVNEYQARNMAVAFEYQMQQLGTTFKVSLVNPRYEVLFSPKDFEPSFMQQPCIPTLKFDDLHGLKELKQQMTFVLKRLRNEHDFQLDMPKGYLLAGSPGTGKSYFAKAVAGECKVPFIPVNSADLMVGNVVQNINHLFDTAERYAPCILFFDEIDAIAMSRKGASHFSISAVNTLLTRLDGFNNSEYPVFIMAATNSPSQLDPAVIRYGRFDKVVTIPAPDLSARKQFMRQCADEYGFTLSDHELGETAKRCGGATFGFLRAMFREIQLQLISSDKSFQPKMLNEHLLTHQLGQKKQSYTHDEQQRLQIAYHETGHYLLTKNWSPDAHCVALSIEEFEHAGGVTQFDVVKQHNVNTRASVDAQLQILLAGRAAEELYCQHEADITNGASSDIKRATELARCALTHWGLSTSLGIADFSQLPTLQARLESEVLHWLETAYKASKQHLEQNWDLVAAIANELHKKQTLTQSELDALTSDCRHGKTSLSMH</sequence>
<feature type="domain" description="AAA+ ATPase" evidence="2">
    <location>
        <begin position="295"/>
        <end position="442"/>
    </location>
</feature>
<dbReference type="Proteomes" id="UP001336314">
    <property type="component" value="Unassembled WGS sequence"/>
</dbReference>
<dbReference type="PRINTS" id="PR00300">
    <property type="entry name" value="CLPPROTEASEA"/>
</dbReference>
<reference evidence="3 4" key="1">
    <citation type="submission" date="2023-07" db="EMBL/GenBank/DDBJ databases">
        <title>Alkalimonas sp., MEB108 novel, alkaliphilic bacterium isolated from Lonar Lake, India.</title>
        <authorList>
            <person name="Joshi A."/>
            <person name="Thite S."/>
        </authorList>
    </citation>
    <scope>NUCLEOTIDE SEQUENCE [LARGE SCALE GENOMIC DNA]</scope>
    <source>
        <strain evidence="3 4">MEB108</strain>
    </source>
</reference>
<dbReference type="SMART" id="SM00382">
    <property type="entry name" value="AAA"/>
    <property type="match status" value="2"/>
</dbReference>
<feature type="domain" description="AAA+ ATPase" evidence="2">
    <location>
        <begin position="754"/>
        <end position="887"/>
    </location>
</feature>
<protein>
    <submittedName>
        <fullName evidence="3">AAA family ATPase</fullName>
    </submittedName>
</protein>
<dbReference type="PANTHER" id="PTHR23076:SF97">
    <property type="entry name" value="ATP-DEPENDENT ZINC METALLOPROTEASE YME1L1"/>
    <property type="match status" value="1"/>
</dbReference>